<keyword evidence="3" id="KW-1185">Reference proteome</keyword>
<protein>
    <submittedName>
        <fullName evidence="2">Uncharacterized protein</fullName>
    </submittedName>
</protein>
<reference evidence="2 3" key="1">
    <citation type="journal article" date="2021" name="Elife">
        <title>Chloroplast acquisition without the gene transfer in kleptoplastic sea slugs, Plakobranchus ocellatus.</title>
        <authorList>
            <person name="Maeda T."/>
            <person name="Takahashi S."/>
            <person name="Yoshida T."/>
            <person name="Shimamura S."/>
            <person name="Takaki Y."/>
            <person name="Nagai Y."/>
            <person name="Toyoda A."/>
            <person name="Suzuki Y."/>
            <person name="Arimoto A."/>
            <person name="Ishii H."/>
            <person name="Satoh N."/>
            <person name="Nishiyama T."/>
            <person name="Hasebe M."/>
            <person name="Maruyama T."/>
            <person name="Minagawa J."/>
            <person name="Obokata J."/>
            <person name="Shigenobu S."/>
        </authorList>
    </citation>
    <scope>NUCLEOTIDE SEQUENCE [LARGE SCALE GENOMIC DNA]</scope>
</reference>
<name>A0AAV3YTV3_9GAST</name>
<evidence type="ECO:0000256" key="1">
    <source>
        <dbReference type="SAM" id="MobiDB-lite"/>
    </source>
</evidence>
<proteinExistence type="predicted"/>
<dbReference type="AlphaFoldDB" id="A0AAV3YTV3"/>
<feature type="region of interest" description="Disordered" evidence="1">
    <location>
        <begin position="1"/>
        <end position="42"/>
    </location>
</feature>
<accession>A0AAV3YTV3</accession>
<gene>
    <name evidence="2" type="ORF">PoB_001313500</name>
</gene>
<organism evidence="2 3">
    <name type="scientific">Plakobranchus ocellatus</name>
    <dbReference type="NCBI Taxonomy" id="259542"/>
    <lineage>
        <taxon>Eukaryota</taxon>
        <taxon>Metazoa</taxon>
        <taxon>Spiralia</taxon>
        <taxon>Lophotrochozoa</taxon>
        <taxon>Mollusca</taxon>
        <taxon>Gastropoda</taxon>
        <taxon>Heterobranchia</taxon>
        <taxon>Euthyneura</taxon>
        <taxon>Panpulmonata</taxon>
        <taxon>Sacoglossa</taxon>
        <taxon>Placobranchoidea</taxon>
        <taxon>Plakobranchidae</taxon>
        <taxon>Plakobranchus</taxon>
    </lineage>
</organism>
<dbReference type="Proteomes" id="UP000735302">
    <property type="component" value="Unassembled WGS sequence"/>
</dbReference>
<dbReference type="EMBL" id="BLXT01001552">
    <property type="protein sequence ID" value="GFN86629.1"/>
    <property type="molecule type" value="Genomic_DNA"/>
</dbReference>
<evidence type="ECO:0000313" key="3">
    <source>
        <dbReference type="Proteomes" id="UP000735302"/>
    </source>
</evidence>
<evidence type="ECO:0000313" key="2">
    <source>
        <dbReference type="EMBL" id="GFN86629.1"/>
    </source>
</evidence>
<comment type="caution">
    <text evidence="2">The sequence shown here is derived from an EMBL/GenBank/DDBJ whole genome shotgun (WGS) entry which is preliminary data.</text>
</comment>
<sequence length="82" mass="9475">MKLRKEDHYKETSNHLSGPRDEKRKTGTFGNEGKRSRGRQREKIMDGLATWLGLGKVSDILAAVKDRDLWRDMIANPYKQST</sequence>
<feature type="compositionally biased region" description="Basic and acidic residues" evidence="1">
    <location>
        <begin position="32"/>
        <end position="42"/>
    </location>
</feature>
<feature type="compositionally biased region" description="Basic and acidic residues" evidence="1">
    <location>
        <begin position="1"/>
        <end position="25"/>
    </location>
</feature>